<feature type="region of interest" description="Disordered" evidence="1">
    <location>
        <begin position="1"/>
        <end position="22"/>
    </location>
</feature>
<protein>
    <submittedName>
        <fullName evidence="2">Uncharacterized protein</fullName>
    </submittedName>
</protein>
<evidence type="ECO:0000313" key="3">
    <source>
        <dbReference type="Proteomes" id="UP001596208"/>
    </source>
</evidence>
<dbReference type="Proteomes" id="UP001596208">
    <property type="component" value="Unassembled WGS sequence"/>
</dbReference>
<dbReference type="RefSeq" id="WP_167359509.1">
    <property type="nucleotide sequence ID" value="NZ_JBFADZ010000003.1"/>
</dbReference>
<comment type="caution">
    <text evidence="2">The sequence shown here is derived from an EMBL/GenBank/DDBJ whole genome shotgun (WGS) entry which is preliminary data.</text>
</comment>
<sequence>MTPEMTKTETRPAELSGERARRPEKLRNIEVWARSAPIRLAGYEDDLAEPHILPGID</sequence>
<keyword evidence="3" id="KW-1185">Reference proteome</keyword>
<gene>
    <name evidence="2" type="ORF">ACFPRK_11970</name>
</gene>
<reference evidence="3" key="1">
    <citation type="journal article" date="2019" name="Int. J. Syst. Evol. Microbiol.">
        <title>The Global Catalogue of Microorganisms (GCM) 10K type strain sequencing project: providing services to taxonomists for standard genome sequencing and annotation.</title>
        <authorList>
            <consortium name="The Broad Institute Genomics Platform"/>
            <consortium name="The Broad Institute Genome Sequencing Center for Infectious Disease"/>
            <person name="Wu L."/>
            <person name="Ma J."/>
        </authorList>
    </citation>
    <scope>NUCLEOTIDE SEQUENCE [LARGE SCALE GENOMIC DNA]</scope>
    <source>
        <strain evidence="3">CGMCC 4.1721</strain>
    </source>
</reference>
<evidence type="ECO:0000256" key="1">
    <source>
        <dbReference type="SAM" id="MobiDB-lite"/>
    </source>
</evidence>
<name>A0ABW0B232_9ACTN</name>
<proteinExistence type="predicted"/>
<organism evidence="2 3">
    <name type="scientific">Streptomyces mutomycini</name>
    <dbReference type="NCBI Taxonomy" id="284036"/>
    <lineage>
        <taxon>Bacteria</taxon>
        <taxon>Bacillati</taxon>
        <taxon>Actinomycetota</taxon>
        <taxon>Actinomycetes</taxon>
        <taxon>Kitasatosporales</taxon>
        <taxon>Streptomycetaceae</taxon>
        <taxon>Streptomyces</taxon>
    </lineage>
</organism>
<accession>A0ABW0B232</accession>
<evidence type="ECO:0000313" key="2">
    <source>
        <dbReference type="EMBL" id="MFC5171306.1"/>
    </source>
</evidence>
<dbReference type="EMBL" id="JBHSKI010000004">
    <property type="protein sequence ID" value="MFC5171306.1"/>
    <property type="molecule type" value="Genomic_DNA"/>
</dbReference>